<sequence length="38" mass="4746">MRPTEVQTQCLWIDRQNRSFLIKEQYLLQANKYFLEIK</sequence>
<proteinExistence type="predicted"/>
<dbReference type="HOGENOM" id="CLU_3328581_0_0_10"/>
<dbReference type="EMBL" id="CP002691">
    <property type="protein sequence ID" value="AEE49328.1"/>
    <property type="molecule type" value="Genomic_DNA"/>
</dbReference>
<reference evidence="1 2" key="1">
    <citation type="journal article" date="2011" name="Stand. Genomic Sci.">
        <title>Complete genome sequence of Haliscomenobacter hydrossis type strain (O).</title>
        <authorList>
            <consortium name="US DOE Joint Genome Institute (JGI-PGF)"/>
            <person name="Daligault H."/>
            <person name="Lapidus A."/>
            <person name="Zeytun A."/>
            <person name="Nolan M."/>
            <person name="Lucas S."/>
            <person name="Del Rio T.G."/>
            <person name="Tice H."/>
            <person name="Cheng J.F."/>
            <person name="Tapia R."/>
            <person name="Han C."/>
            <person name="Goodwin L."/>
            <person name="Pitluck S."/>
            <person name="Liolios K."/>
            <person name="Pagani I."/>
            <person name="Ivanova N."/>
            <person name="Huntemann M."/>
            <person name="Mavromatis K."/>
            <person name="Mikhailova N."/>
            <person name="Pati A."/>
            <person name="Chen A."/>
            <person name="Palaniappan K."/>
            <person name="Land M."/>
            <person name="Hauser L."/>
            <person name="Brambilla E.M."/>
            <person name="Rohde M."/>
            <person name="Verbarg S."/>
            <person name="Goker M."/>
            <person name="Bristow J."/>
            <person name="Eisen J.A."/>
            <person name="Markowitz V."/>
            <person name="Hugenholtz P."/>
            <person name="Kyrpides N.C."/>
            <person name="Klenk H.P."/>
            <person name="Woyke T."/>
        </authorList>
    </citation>
    <scope>NUCLEOTIDE SEQUENCE [LARGE SCALE GENOMIC DNA]</scope>
    <source>
        <strain evidence="2">ATCC 27775 / DSM 1100 / LMG 10767 / O</strain>
    </source>
</reference>
<evidence type="ECO:0000313" key="1">
    <source>
        <dbReference type="EMBL" id="AEE49328.1"/>
    </source>
</evidence>
<dbReference type="AlphaFoldDB" id="F4KXC0"/>
<protein>
    <submittedName>
        <fullName evidence="1">Uncharacterized protein</fullName>
    </submittedName>
</protein>
<reference key="2">
    <citation type="submission" date="2011-04" db="EMBL/GenBank/DDBJ databases">
        <title>Complete sequence of chromosome of Haliscomenobacter hydrossis DSM 1100.</title>
        <authorList>
            <consortium name="US DOE Joint Genome Institute (JGI-PGF)"/>
            <person name="Lucas S."/>
            <person name="Han J."/>
            <person name="Lapidus A."/>
            <person name="Bruce D."/>
            <person name="Goodwin L."/>
            <person name="Pitluck S."/>
            <person name="Peters L."/>
            <person name="Kyrpides N."/>
            <person name="Mavromatis K."/>
            <person name="Ivanova N."/>
            <person name="Ovchinnikova G."/>
            <person name="Pagani I."/>
            <person name="Daligault H."/>
            <person name="Detter J.C."/>
            <person name="Han C."/>
            <person name="Land M."/>
            <person name="Hauser L."/>
            <person name="Markowitz V."/>
            <person name="Cheng J.-F."/>
            <person name="Hugenholtz P."/>
            <person name="Woyke T."/>
            <person name="Wu D."/>
            <person name="Verbarg S."/>
            <person name="Frueling A."/>
            <person name="Brambilla E."/>
            <person name="Klenk H.-P."/>
            <person name="Eisen J.A."/>
        </authorList>
    </citation>
    <scope>NUCLEOTIDE SEQUENCE</scope>
    <source>
        <strain>DSM 1100</strain>
    </source>
</reference>
<gene>
    <name evidence="1" type="ordered locus">Halhy_1434</name>
</gene>
<organism evidence="1 2">
    <name type="scientific">Haliscomenobacter hydrossis (strain ATCC 27775 / DSM 1100 / LMG 10767 / O)</name>
    <dbReference type="NCBI Taxonomy" id="760192"/>
    <lineage>
        <taxon>Bacteria</taxon>
        <taxon>Pseudomonadati</taxon>
        <taxon>Bacteroidota</taxon>
        <taxon>Saprospiria</taxon>
        <taxon>Saprospirales</taxon>
        <taxon>Haliscomenobacteraceae</taxon>
        <taxon>Haliscomenobacter</taxon>
    </lineage>
</organism>
<dbReference type="KEGG" id="hhy:Halhy_1434"/>
<accession>F4KXC0</accession>
<evidence type="ECO:0000313" key="2">
    <source>
        <dbReference type="Proteomes" id="UP000008461"/>
    </source>
</evidence>
<keyword evidence="2" id="KW-1185">Reference proteome</keyword>
<dbReference type="Proteomes" id="UP000008461">
    <property type="component" value="Chromosome"/>
</dbReference>
<dbReference type="STRING" id="760192.Halhy_1434"/>
<name>F4KXC0_HALH1</name>